<dbReference type="OrthoDB" id="9787292at2"/>
<dbReference type="Gene3D" id="3.40.50.720">
    <property type="entry name" value="NAD(P)-binding Rossmann-like Domain"/>
    <property type="match status" value="1"/>
</dbReference>
<evidence type="ECO:0000259" key="1">
    <source>
        <dbReference type="Pfam" id="PF01370"/>
    </source>
</evidence>
<dbReference type="HOGENOM" id="CLU_007383_12_3_5"/>
<dbReference type="InterPro" id="IPR051783">
    <property type="entry name" value="NAD(P)-dependent_oxidoreduct"/>
</dbReference>
<dbReference type="InterPro" id="IPR036291">
    <property type="entry name" value="NAD(P)-bd_dom_sf"/>
</dbReference>
<evidence type="ECO:0000313" key="2">
    <source>
        <dbReference type="EMBL" id="EIM26572.1"/>
    </source>
</evidence>
<dbReference type="SUPFAM" id="SSF51735">
    <property type="entry name" value="NAD(P)-binding Rossmann-fold domains"/>
    <property type="match status" value="1"/>
</dbReference>
<dbReference type="STRING" id="864069.MicloDRAFT_00031210"/>
<organism evidence="2 3">
    <name type="scientific">Microvirga lotononidis</name>
    <dbReference type="NCBI Taxonomy" id="864069"/>
    <lineage>
        <taxon>Bacteria</taxon>
        <taxon>Pseudomonadati</taxon>
        <taxon>Pseudomonadota</taxon>
        <taxon>Alphaproteobacteria</taxon>
        <taxon>Hyphomicrobiales</taxon>
        <taxon>Methylobacteriaceae</taxon>
        <taxon>Microvirga</taxon>
    </lineage>
</organism>
<gene>
    <name evidence="2" type="ORF">MicloDRAFT_00031210</name>
</gene>
<keyword evidence="3" id="KW-1185">Reference proteome</keyword>
<dbReference type="GO" id="GO:0004029">
    <property type="term" value="F:aldehyde dehydrogenase (NAD+) activity"/>
    <property type="evidence" value="ECO:0007669"/>
    <property type="project" value="TreeGrafter"/>
</dbReference>
<dbReference type="EMBL" id="JH660645">
    <property type="protein sequence ID" value="EIM26572.1"/>
    <property type="molecule type" value="Genomic_DNA"/>
</dbReference>
<proteinExistence type="predicted"/>
<evidence type="ECO:0000313" key="3">
    <source>
        <dbReference type="Proteomes" id="UP000003947"/>
    </source>
</evidence>
<dbReference type="Pfam" id="PF01370">
    <property type="entry name" value="Epimerase"/>
    <property type="match status" value="1"/>
</dbReference>
<dbReference type="PANTHER" id="PTHR48079">
    <property type="entry name" value="PROTEIN YEEZ"/>
    <property type="match status" value="1"/>
</dbReference>
<reference evidence="2 3" key="1">
    <citation type="submission" date="2012-02" db="EMBL/GenBank/DDBJ databases">
        <title>Improved High-Quality Draft sequence of Microvirga sp. WSM3557.</title>
        <authorList>
            <consortium name="US DOE Joint Genome Institute"/>
            <person name="Lucas S."/>
            <person name="Han J."/>
            <person name="Lapidus A."/>
            <person name="Cheng J.-F."/>
            <person name="Goodwin L."/>
            <person name="Pitluck S."/>
            <person name="Peters L."/>
            <person name="Zhang X."/>
            <person name="Detter J.C."/>
            <person name="Han C."/>
            <person name="Tapia R."/>
            <person name="Land M."/>
            <person name="Hauser L."/>
            <person name="Kyrpides N."/>
            <person name="Ivanova N."/>
            <person name="Pagani I."/>
            <person name="Brau L."/>
            <person name="Yates R."/>
            <person name="O'Hara G."/>
            <person name="Rui T."/>
            <person name="Howieson J."/>
            <person name="Reeve W."/>
            <person name="Woyke T."/>
        </authorList>
    </citation>
    <scope>NUCLEOTIDE SEQUENCE [LARGE SCALE GENOMIC DNA]</scope>
    <source>
        <strain evidence="2 3">WSM3557</strain>
    </source>
</reference>
<sequence>MRIFLTGATGFIGSAIVPELLKAGHHVIGLTRSDAGAQALEATGVEVYRGALEEPESLRLGAANSDAVIHTAFDHDFSRFVENCQKDSRVIQALGEALKGSNRPLVITSGTGLGNAELGMLATEDVCNTGHPNPRVASEIAGNALLEVGVNISVVRLPQVHNAIKQGLISPLIAIAREKGVCAYVGEGRNRFPAGHLRDVALLYRLAVERAKPGARYHAVGEEGIETREIAEALGRGLKLPVKSIAPEEAAEHFGCMARFAGLDFPASSAKTRRALGWNPTGPGLIADLDAMRYDSLAA</sequence>
<dbReference type="AlphaFoldDB" id="I4YRI0"/>
<accession>I4YRI0</accession>
<dbReference type="GO" id="GO:0005737">
    <property type="term" value="C:cytoplasm"/>
    <property type="evidence" value="ECO:0007669"/>
    <property type="project" value="TreeGrafter"/>
</dbReference>
<dbReference type="CDD" id="cd05262">
    <property type="entry name" value="SDR_a7"/>
    <property type="match status" value="1"/>
</dbReference>
<dbReference type="RefSeq" id="WP_009762623.1">
    <property type="nucleotide sequence ID" value="NZ_CP141050.1"/>
</dbReference>
<dbReference type="PANTHER" id="PTHR48079:SF6">
    <property type="entry name" value="NAD(P)-BINDING DOMAIN-CONTAINING PROTEIN-RELATED"/>
    <property type="match status" value="1"/>
</dbReference>
<dbReference type="Proteomes" id="UP000003947">
    <property type="component" value="Unassembled WGS sequence"/>
</dbReference>
<name>I4YRI0_9HYPH</name>
<dbReference type="PATRIC" id="fig|864069.3.peg.3387"/>
<protein>
    <submittedName>
        <fullName evidence="2">Nucleoside-diphosphate-sugar epimerase</fullName>
    </submittedName>
</protein>
<feature type="domain" description="NAD-dependent epimerase/dehydratase" evidence="1">
    <location>
        <begin position="3"/>
        <end position="214"/>
    </location>
</feature>
<dbReference type="eggNOG" id="COG0451">
    <property type="taxonomic scope" value="Bacteria"/>
</dbReference>
<dbReference type="InterPro" id="IPR001509">
    <property type="entry name" value="Epimerase_deHydtase"/>
</dbReference>